<evidence type="ECO:0000256" key="4">
    <source>
        <dbReference type="ARBA" id="ARBA00022737"/>
    </source>
</evidence>
<evidence type="ECO:0000256" key="5">
    <source>
        <dbReference type="ARBA" id="ARBA00022771"/>
    </source>
</evidence>
<feature type="domain" description="C2H2-type" evidence="13">
    <location>
        <begin position="425"/>
        <end position="453"/>
    </location>
</feature>
<dbReference type="GO" id="GO:0001228">
    <property type="term" value="F:DNA-binding transcription activator activity, RNA polymerase II-specific"/>
    <property type="evidence" value="ECO:0007669"/>
    <property type="project" value="TreeGrafter"/>
</dbReference>
<keyword evidence="8" id="KW-0238">DNA-binding</keyword>
<evidence type="ECO:0000256" key="9">
    <source>
        <dbReference type="ARBA" id="ARBA00023163"/>
    </source>
</evidence>
<evidence type="ECO:0000256" key="7">
    <source>
        <dbReference type="ARBA" id="ARBA00023015"/>
    </source>
</evidence>
<feature type="domain" description="C2H2-type" evidence="13">
    <location>
        <begin position="625"/>
        <end position="652"/>
    </location>
</feature>
<evidence type="ECO:0000256" key="11">
    <source>
        <dbReference type="PROSITE-ProRule" id="PRU00042"/>
    </source>
</evidence>
<proteinExistence type="inferred from homology"/>
<dbReference type="PANTHER" id="PTHR24393">
    <property type="entry name" value="ZINC FINGER PROTEIN"/>
    <property type="match status" value="1"/>
</dbReference>
<evidence type="ECO:0000313" key="15">
    <source>
        <dbReference type="RefSeq" id="XP_022336073.1"/>
    </source>
</evidence>
<feature type="compositionally biased region" description="Basic residues" evidence="12">
    <location>
        <begin position="375"/>
        <end position="387"/>
    </location>
</feature>
<comment type="subcellular location">
    <subcellularLocation>
        <location evidence="1">Nucleus</location>
    </subcellularLocation>
</comment>
<dbReference type="GO" id="GO:0008270">
    <property type="term" value="F:zinc ion binding"/>
    <property type="evidence" value="ECO:0007669"/>
    <property type="project" value="UniProtKB-KW"/>
</dbReference>
<keyword evidence="4" id="KW-0677">Repeat</keyword>
<dbReference type="Proteomes" id="UP000694844">
    <property type="component" value="Chromosome 5"/>
</dbReference>
<keyword evidence="6" id="KW-0862">Zinc</keyword>
<dbReference type="Gene3D" id="3.30.160.60">
    <property type="entry name" value="Classic Zinc Finger"/>
    <property type="match status" value="11"/>
</dbReference>
<reference evidence="15" key="1">
    <citation type="submission" date="2025-08" db="UniProtKB">
        <authorList>
            <consortium name="RefSeq"/>
        </authorList>
    </citation>
    <scope>IDENTIFICATION</scope>
    <source>
        <tissue evidence="15">Whole sample</tissue>
    </source>
</reference>
<feature type="domain" description="C2H2-type" evidence="13">
    <location>
        <begin position="454"/>
        <end position="481"/>
    </location>
</feature>
<evidence type="ECO:0000256" key="8">
    <source>
        <dbReference type="ARBA" id="ARBA00023125"/>
    </source>
</evidence>
<keyword evidence="14" id="KW-1185">Reference proteome</keyword>
<feature type="compositionally biased region" description="Basic residues" evidence="12">
    <location>
        <begin position="328"/>
        <end position="342"/>
    </location>
</feature>
<keyword evidence="10" id="KW-0539">Nucleus</keyword>
<comment type="similarity">
    <text evidence="2">Belongs to the krueppel C2H2-type zinc-finger protein family.</text>
</comment>
<evidence type="ECO:0000256" key="12">
    <source>
        <dbReference type="SAM" id="MobiDB-lite"/>
    </source>
</evidence>
<dbReference type="Pfam" id="PF00096">
    <property type="entry name" value="zf-C2H2"/>
    <property type="match status" value="10"/>
</dbReference>
<dbReference type="FunFam" id="3.30.160.60:FF:000100">
    <property type="entry name" value="Zinc finger 45-like"/>
    <property type="match status" value="2"/>
</dbReference>
<feature type="domain" description="C2H2-type" evidence="13">
    <location>
        <begin position="482"/>
        <end position="510"/>
    </location>
</feature>
<keyword evidence="5 11" id="KW-0863">Zinc-finger</keyword>
<feature type="domain" description="C2H2-type" evidence="13">
    <location>
        <begin position="597"/>
        <end position="624"/>
    </location>
</feature>
<protein>
    <submittedName>
        <fullName evidence="15">Zinc finger protein 665-like</fullName>
    </submittedName>
</protein>
<sequence length="871" mass="98124">MHKLLFSPVQVLNGVIGRYVDILFMGQCWMEPPFSMKGFLQQTVLAAISKALLDKVTFVDDIQFTAEVKVTIDNNDPINFMVLAESLKKSAQLYQLQFPSLFGPENHVENFDSNQLGTHEIESSAIQNGRSSIATDQTDLDVGVWSMGKEGDHIEVNGTLKEVLERKARVMTDMSTQTDELEPEPILKRKPRKSSNQQKKSKTPAGIPVISGSQLQEDSEVLDIKMEVISDEEHVNTGSSVTVVSPLPPSDVQTGTSHSVLCPLCPTQFRSQKTLENHLRLTHDVGNIYMCEVSPCQEMCQSSTALHEHMMAEHGGQEGSETESQGPAKKKRGRKPKPKNLSKKTPEPERETVTTPIVRTSARKKLTKQGTDRKPGRKKGSVKRKTKTAAAAVKGKQKCTECPKEYPSKRSLNRHIRTAHDIKKYQCDVCGKIFTSKETLYHHRRGIHSETKPYKCELCDASFNFNHSLRLHRLKHSGARPFECKECNKTYLTANHLKMHMEGVHGSKKNYKCKICSKSFSYRTSLKVHEMTHGEYRPYRCTVCGQGFVNSHSLKYHRESKHSQNTWFECDLCNKKYKTEFLMKSHRRRHTADVTRYMCDICGRQFMYKSTLEIHAAVHRDEKSFQCSTCGKSFKTYATLYSHQYVHKSESPFDCPDCGKSFKTKERCKAHQKRHSGLKPFACDQCGRCFPDKGGLSKHTKTVHCEVKLFVCDICGKACSRADNLRVHMKIHNKQVDPNPSGRNLLPSQQDKTVTVMEAPLDLHPRDPQVPPSVNIPRIFPDRTDTTPFISHVADPVAIPSGSALHSHGILLTTQESDLGGVANSGIHPSNPLVTLPAASTTPTAPGYMYMWPYLTSQQQTDQTTANNQFF</sequence>
<feature type="domain" description="C2H2-type" evidence="13">
    <location>
        <begin position="653"/>
        <end position="680"/>
    </location>
</feature>
<name>A0A8B8E900_CRAVI</name>
<evidence type="ECO:0000256" key="2">
    <source>
        <dbReference type="ARBA" id="ARBA00006991"/>
    </source>
</evidence>
<dbReference type="GO" id="GO:0000978">
    <property type="term" value="F:RNA polymerase II cis-regulatory region sequence-specific DNA binding"/>
    <property type="evidence" value="ECO:0007669"/>
    <property type="project" value="TreeGrafter"/>
</dbReference>
<evidence type="ECO:0000313" key="14">
    <source>
        <dbReference type="Proteomes" id="UP000694844"/>
    </source>
</evidence>
<feature type="domain" description="C2H2-type" evidence="13">
    <location>
        <begin position="568"/>
        <end position="595"/>
    </location>
</feature>
<keyword evidence="9" id="KW-0804">Transcription</keyword>
<feature type="domain" description="C2H2-type" evidence="13">
    <location>
        <begin position="260"/>
        <end position="283"/>
    </location>
</feature>
<dbReference type="Pfam" id="PF12874">
    <property type="entry name" value="zf-met"/>
    <property type="match status" value="1"/>
</dbReference>
<gene>
    <name evidence="15" type="primary">LOC111132541</name>
</gene>
<evidence type="ECO:0000256" key="3">
    <source>
        <dbReference type="ARBA" id="ARBA00022723"/>
    </source>
</evidence>
<dbReference type="AlphaFoldDB" id="A0A8B8E900"/>
<dbReference type="InterPro" id="IPR036236">
    <property type="entry name" value="Znf_C2H2_sf"/>
</dbReference>
<dbReference type="PANTHER" id="PTHR24393:SF15">
    <property type="entry name" value="IP01243P-RELATED"/>
    <property type="match status" value="1"/>
</dbReference>
<dbReference type="FunFam" id="3.30.160.60:FF:000446">
    <property type="entry name" value="Zinc finger protein"/>
    <property type="match status" value="2"/>
</dbReference>
<dbReference type="GeneID" id="111132541"/>
<accession>A0A8B8E900</accession>
<evidence type="ECO:0000256" key="6">
    <source>
        <dbReference type="ARBA" id="ARBA00022833"/>
    </source>
</evidence>
<dbReference type="OrthoDB" id="40579at2759"/>
<dbReference type="SMART" id="SM00355">
    <property type="entry name" value="ZnF_C2H2"/>
    <property type="match status" value="14"/>
</dbReference>
<feature type="domain" description="C2H2-type" evidence="13">
    <location>
        <begin position="511"/>
        <end position="538"/>
    </location>
</feature>
<feature type="region of interest" description="Disordered" evidence="12">
    <location>
        <begin position="172"/>
        <end position="213"/>
    </location>
</feature>
<feature type="domain" description="C2H2-type" evidence="13">
    <location>
        <begin position="681"/>
        <end position="709"/>
    </location>
</feature>
<dbReference type="PROSITE" id="PS50157">
    <property type="entry name" value="ZINC_FINGER_C2H2_2"/>
    <property type="match status" value="13"/>
</dbReference>
<organism evidence="14 15">
    <name type="scientific">Crassostrea virginica</name>
    <name type="common">Eastern oyster</name>
    <dbReference type="NCBI Taxonomy" id="6565"/>
    <lineage>
        <taxon>Eukaryota</taxon>
        <taxon>Metazoa</taxon>
        <taxon>Spiralia</taxon>
        <taxon>Lophotrochozoa</taxon>
        <taxon>Mollusca</taxon>
        <taxon>Bivalvia</taxon>
        <taxon>Autobranchia</taxon>
        <taxon>Pteriomorphia</taxon>
        <taxon>Ostreida</taxon>
        <taxon>Ostreoidea</taxon>
        <taxon>Ostreidae</taxon>
        <taxon>Crassostrea</taxon>
    </lineage>
</organism>
<feature type="domain" description="C2H2-type" evidence="13">
    <location>
        <begin position="539"/>
        <end position="567"/>
    </location>
</feature>
<dbReference type="KEGG" id="cvn:111132541"/>
<dbReference type="RefSeq" id="XP_022336073.1">
    <property type="nucleotide sequence ID" value="XM_022480365.1"/>
</dbReference>
<dbReference type="SUPFAM" id="SSF57667">
    <property type="entry name" value="beta-beta-alpha zinc fingers"/>
    <property type="match status" value="7"/>
</dbReference>
<evidence type="ECO:0000256" key="1">
    <source>
        <dbReference type="ARBA" id="ARBA00004123"/>
    </source>
</evidence>
<keyword evidence="7" id="KW-0805">Transcription regulation</keyword>
<feature type="domain" description="C2H2-type" evidence="13">
    <location>
        <begin position="710"/>
        <end position="737"/>
    </location>
</feature>
<evidence type="ECO:0000256" key="10">
    <source>
        <dbReference type="ARBA" id="ARBA00023242"/>
    </source>
</evidence>
<dbReference type="GO" id="GO:0005634">
    <property type="term" value="C:nucleus"/>
    <property type="evidence" value="ECO:0007669"/>
    <property type="project" value="UniProtKB-SubCell"/>
</dbReference>
<feature type="domain" description="C2H2-type" evidence="13">
    <location>
        <begin position="397"/>
        <end position="425"/>
    </location>
</feature>
<keyword evidence="3" id="KW-0479">Metal-binding</keyword>
<dbReference type="PROSITE" id="PS00028">
    <property type="entry name" value="ZINC_FINGER_C2H2_1"/>
    <property type="match status" value="13"/>
</dbReference>
<dbReference type="InterPro" id="IPR013087">
    <property type="entry name" value="Znf_C2H2_type"/>
</dbReference>
<feature type="region of interest" description="Disordered" evidence="12">
    <location>
        <begin position="312"/>
        <end position="390"/>
    </location>
</feature>
<evidence type="ECO:0000259" key="13">
    <source>
        <dbReference type="PROSITE" id="PS50157"/>
    </source>
</evidence>
<dbReference type="FunFam" id="3.30.160.60:FF:000534">
    <property type="entry name" value="zinc finger protein 674"/>
    <property type="match status" value="1"/>
</dbReference>